<keyword evidence="4" id="KW-1185">Reference proteome</keyword>
<proteinExistence type="predicted"/>
<dbReference type="InterPro" id="IPR022002">
    <property type="entry name" value="ChsH2_Znr"/>
</dbReference>
<dbReference type="PANTHER" id="PTHR34075">
    <property type="entry name" value="BLR3430 PROTEIN"/>
    <property type="match status" value="1"/>
</dbReference>
<protein>
    <submittedName>
        <fullName evidence="3">Zn-ribbon domain-containing OB-fold protein</fullName>
    </submittedName>
</protein>
<dbReference type="Pfam" id="PF12172">
    <property type="entry name" value="zf-ChsH2"/>
    <property type="match status" value="1"/>
</dbReference>
<evidence type="ECO:0000259" key="1">
    <source>
        <dbReference type="Pfam" id="PF01796"/>
    </source>
</evidence>
<evidence type="ECO:0000259" key="2">
    <source>
        <dbReference type="Pfam" id="PF12172"/>
    </source>
</evidence>
<gene>
    <name evidence="3" type="ORF">ACFW6T_25930</name>
</gene>
<dbReference type="InterPro" id="IPR012340">
    <property type="entry name" value="NA-bd_OB-fold"/>
</dbReference>
<dbReference type="Pfam" id="PF01796">
    <property type="entry name" value="OB_ChsH2_C"/>
    <property type="match status" value="1"/>
</dbReference>
<sequence length="127" mass="13613">MTTTAPALAYAAGLAAGQLRFQYCDGCESAVFHPRVLCPTCGEPSPGWRTSTGLGTVYATTVLHQRGADPYNVALIDLDEGFRMMSRVEDRAPEDVAIGDRVRLRVVEDAGAPLAVFVPAENQEEDA</sequence>
<comment type="caution">
    <text evidence="3">The sequence shown here is derived from an EMBL/GenBank/DDBJ whole genome shotgun (WGS) entry which is preliminary data.</text>
</comment>
<evidence type="ECO:0000313" key="3">
    <source>
        <dbReference type="EMBL" id="MFE1355434.1"/>
    </source>
</evidence>
<feature type="domain" description="ChsH2 rubredoxin-like zinc ribbon" evidence="2">
    <location>
        <begin position="12"/>
        <end position="44"/>
    </location>
</feature>
<organism evidence="3 4">
    <name type="scientific">Kitasatospora phosalacinea</name>
    <dbReference type="NCBI Taxonomy" id="2065"/>
    <lineage>
        <taxon>Bacteria</taxon>
        <taxon>Bacillati</taxon>
        <taxon>Actinomycetota</taxon>
        <taxon>Actinomycetes</taxon>
        <taxon>Kitasatosporales</taxon>
        <taxon>Streptomycetaceae</taxon>
        <taxon>Kitasatospora</taxon>
    </lineage>
</organism>
<reference evidence="3 4" key="1">
    <citation type="submission" date="2024-09" db="EMBL/GenBank/DDBJ databases">
        <title>The Natural Products Discovery Center: Release of the First 8490 Sequenced Strains for Exploring Actinobacteria Biosynthetic Diversity.</title>
        <authorList>
            <person name="Kalkreuter E."/>
            <person name="Kautsar S.A."/>
            <person name="Yang D."/>
            <person name="Bader C.D."/>
            <person name="Teijaro C.N."/>
            <person name="Fluegel L."/>
            <person name="Davis C.M."/>
            <person name="Simpson J.R."/>
            <person name="Lauterbach L."/>
            <person name="Steele A.D."/>
            <person name="Gui C."/>
            <person name="Meng S."/>
            <person name="Li G."/>
            <person name="Viehrig K."/>
            <person name="Ye F."/>
            <person name="Su P."/>
            <person name="Kiefer A.F."/>
            <person name="Nichols A."/>
            <person name="Cepeda A.J."/>
            <person name="Yan W."/>
            <person name="Fan B."/>
            <person name="Jiang Y."/>
            <person name="Adhikari A."/>
            <person name="Zheng C.-J."/>
            <person name="Schuster L."/>
            <person name="Cowan T.M."/>
            <person name="Smanski M.J."/>
            <person name="Chevrette M.G."/>
            <person name="De Carvalho L.P.S."/>
            <person name="Shen B."/>
        </authorList>
    </citation>
    <scope>NUCLEOTIDE SEQUENCE [LARGE SCALE GENOMIC DNA]</scope>
    <source>
        <strain evidence="3 4">NPDC058753</strain>
    </source>
</reference>
<dbReference type="InterPro" id="IPR052513">
    <property type="entry name" value="Thioester_dehydratase-like"/>
</dbReference>
<dbReference type="PANTHER" id="PTHR34075:SF5">
    <property type="entry name" value="BLR3430 PROTEIN"/>
    <property type="match status" value="1"/>
</dbReference>
<evidence type="ECO:0000313" key="4">
    <source>
        <dbReference type="Proteomes" id="UP001599542"/>
    </source>
</evidence>
<dbReference type="RefSeq" id="WP_380318262.1">
    <property type="nucleotide sequence ID" value="NZ_JBHYPW010000006.1"/>
</dbReference>
<dbReference type="SUPFAM" id="SSF50249">
    <property type="entry name" value="Nucleic acid-binding proteins"/>
    <property type="match status" value="1"/>
</dbReference>
<feature type="domain" description="ChsH2 C-terminal OB-fold" evidence="1">
    <location>
        <begin position="48"/>
        <end position="106"/>
    </location>
</feature>
<dbReference type="Gene3D" id="6.10.30.10">
    <property type="match status" value="1"/>
</dbReference>
<dbReference type="InterPro" id="IPR002878">
    <property type="entry name" value="ChsH2_C"/>
</dbReference>
<dbReference type="EMBL" id="JBHYPX010000060">
    <property type="protein sequence ID" value="MFE1355434.1"/>
    <property type="molecule type" value="Genomic_DNA"/>
</dbReference>
<accession>A0ABW6GS28</accession>
<dbReference type="Proteomes" id="UP001599542">
    <property type="component" value="Unassembled WGS sequence"/>
</dbReference>
<name>A0ABW6GS28_9ACTN</name>